<dbReference type="AlphaFoldDB" id="A0A422ZWE6"/>
<evidence type="ECO:0000313" key="1">
    <source>
        <dbReference type="EMBL" id="ROG98406.1"/>
    </source>
</evidence>
<accession>A0A422ZWE6</accession>
<name>A0A422ZWE6_KLEPN</name>
<sequence>MAKLPPPITHEKVQVVMTIENGKVIDTRKVRDNELIATMDTFFWMAEKAGYRIQAPRVEECRVTDSNTNS</sequence>
<gene>
    <name evidence="1" type="ORF">BL124_00010560</name>
</gene>
<dbReference type="RefSeq" id="WP_032730702.1">
    <property type="nucleotide sequence ID" value="NZ_CAKLPA010000001.1"/>
</dbReference>
<evidence type="ECO:0000313" key="2">
    <source>
        <dbReference type="Proteomes" id="UP000283322"/>
    </source>
</evidence>
<dbReference type="Proteomes" id="UP000283322">
    <property type="component" value="Unassembled WGS sequence"/>
</dbReference>
<protein>
    <submittedName>
        <fullName evidence="1">Uncharacterized protein</fullName>
    </submittedName>
</protein>
<organism evidence="1 2">
    <name type="scientific">Klebsiella pneumoniae</name>
    <dbReference type="NCBI Taxonomy" id="573"/>
    <lineage>
        <taxon>Bacteria</taxon>
        <taxon>Pseudomonadati</taxon>
        <taxon>Pseudomonadota</taxon>
        <taxon>Gammaproteobacteria</taxon>
        <taxon>Enterobacterales</taxon>
        <taxon>Enterobacteriaceae</taxon>
        <taxon>Klebsiella/Raoultella group</taxon>
        <taxon>Klebsiella</taxon>
        <taxon>Klebsiella pneumoniae complex</taxon>
    </lineage>
</organism>
<dbReference type="EMBL" id="MPYG04000079">
    <property type="protein sequence ID" value="ROG98406.1"/>
    <property type="molecule type" value="Genomic_DNA"/>
</dbReference>
<reference evidence="1 2" key="1">
    <citation type="submission" date="2018-10" db="EMBL/GenBank/DDBJ databases">
        <authorList>
            <person name="Vanduin D."/>
            <person name="Fouts D."/>
            <person name="Wright M."/>
            <person name="Sutton G."/>
            <person name="Nguyen K."/>
            <person name="Kreiswirth B."/>
            <person name="Chen L."/>
            <person name="Rojas L."/>
            <person name="Hujer A."/>
            <person name="Hujer K."/>
            <person name="Bonomo R."/>
            <person name="Adams M."/>
        </authorList>
    </citation>
    <scope>NUCLEOTIDE SEQUENCE [LARGE SCALE GENOMIC DNA]</scope>
    <source>
        <strain evidence="1 2">CRK0165</strain>
    </source>
</reference>
<comment type="caution">
    <text evidence="1">The sequence shown here is derived from an EMBL/GenBank/DDBJ whole genome shotgun (WGS) entry which is preliminary data.</text>
</comment>
<proteinExistence type="predicted"/>